<name>A0AAD0HW54_9FUSO</name>
<keyword evidence="3" id="KW-0132">Cell division</keyword>
<evidence type="ECO:0000313" key="4">
    <source>
        <dbReference type="Proteomes" id="UP000241472"/>
    </source>
</evidence>
<evidence type="ECO:0000256" key="1">
    <source>
        <dbReference type="ARBA" id="ARBA00022741"/>
    </source>
</evidence>
<keyword evidence="2" id="KW-0342">GTP-binding</keyword>
<dbReference type="GO" id="GO:0051301">
    <property type="term" value="P:cell division"/>
    <property type="evidence" value="ECO:0007669"/>
    <property type="project" value="UniProtKB-KW"/>
</dbReference>
<evidence type="ECO:0000313" key="3">
    <source>
        <dbReference type="EMBL" id="AVQ25477.1"/>
    </source>
</evidence>
<dbReference type="KEGG" id="fpei:C4N17_07085"/>
<keyword evidence="1" id="KW-0547">Nucleotide-binding</keyword>
<organism evidence="3 4">
    <name type="scientific">Fusobacterium periodonticum</name>
    <dbReference type="NCBI Taxonomy" id="860"/>
    <lineage>
        <taxon>Bacteria</taxon>
        <taxon>Fusobacteriati</taxon>
        <taxon>Fusobacteriota</taxon>
        <taxon>Fusobacteriia</taxon>
        <taxon>Fusobacteriales</taxon>
        <taxon>Fusobacteriaceae</taxon>
        <taxon>Fusobacterium</taxon>
    </lineage>
</organism>
<dbReference type="AlphaFoldDB" id="A0AAD0HW54"/>
<keyword evidence="3" id="KW-0131">Cell cycle</keyword>
<dbReference type="SUPFAM" id="SSF55307">
    <property type="entry name" value="Tubulin C-terminal domain-like"/>
    <property type="match status" value="1"/>
</dbReference>
<dbReference type="EMBL" id="CP028108">
    <property type="protein sequence ID" value="AVQ25477.1"/>
    <property type="molecule type" value="Genomic_DNA"/>
</dbReference>
<protein>
    <submittedName>
        <fullName evidence="3">Cell division protein FtsZ</fullName>
    </submittedName>
</protein>
<sequence length="242" mass="28180">MQEKLKVITIDDYSISILKNYFKDNENIEFLELALHEKLEDLNTNFSKRDIVFLRTNAENLEKLLEVGKALKEKEIITITVLEEKLAIENKKVLEEAINTIFPVNKKDDMENLFLEVIKMIDNIIFGRCYINLDVEDVKYMLKDSGISVFGRLNINKTISKEDIIKNINYPFYNKTLKDSKKILIFLDTLEGFVLTEGELIIDTLRNKNGKTIEDILFSVRIGNNLKNRIECSFIAGLFKER</sequence>
<dbReference type="RefSeq" id="WP_008794717.1">
    <property type="nucleotide sequence ID" value="NZ_CABKNO010000003.1"/>
</dbReference>
<accession>A0AAD0HW54</accession>
<dbReference type="GO" id="GO:0005525">
    <property type="term" value="F:GTP binding"/>
    <property type="evidence" value="ECO:0007669"/>
    <property type="project" value="UniProtKB-KW"/>
</dbReference>
<evidence type="ECO:0000256" key="2">
    <source>
        <dbReference type="ARBA" id="ARBA00023134"/>
    </source>
</evidence>
<dbReference type="Gene3D" id="3.30.1330.20">
    <property type="entry name" value="Tubulin/FtsZ, C-terminal domain"/>
    <property type="match status" value="1"/>
</dbReference>
<dbReference type="Proteomes" id="UP000241472">
    <property type="component" value="Chromosome"/>
</dbReference>
<gene>
    <name evidence="3" type="ORF">C4N17_07085</name>
</gene>
<dbReference type="InterPro" id="IPR008280">
    <property type="entry name" value="Tub_FtsZ_C"/>
</dbReference>
<reference evidence="3 4" key="1">
    <citation type="submission" date="2018-03" db="EMBL/GenBank/DDBJ databases">
        <title>Complete Fusobacterium genomes using hybrid Minion sequencing.</title>
        <authorList>
            <person name="Slade D.J."/>
            <person name="Lahmers K."/>
        </authorList>
    </citation>
    <scope>NUCLEOTIDE SEQUENCE [LARGE SCALE GENOMIC DNA]</scope>
    <source>
        <strain evidence="3 4">2_1_31</strain>
    </source>
</reference>
<dbReference type="InterPro" id="IPR037103">
    <property type="entry name" value="Tubulin/FtsZ-like_C"/>
</dbReference>
<proteinExistence type="predicted"/>